<feature type="transmembrane region" description="Helical" evidence="2">
    <location>
        <begin position="32"/>
        <end position="53"/>
    </location>
</feature>
<protein>
    <recommendedName>
        <fullName evidence="5">WAT1-related protein</fullName>
    </recommendedName>
</protein>
<evidence type="ECO:0008006" key="5">
    <source>
        <dbReference type="Google" id="ProtNLM"/>
    </source>
</evidence>
<dbReference type="EMBL" id="WOCE01000001">
    <property type="protein sequence ID" value="KAE9621064.1"/>
    <property type="molecule type" value="Genomic_DNA"/>
</dbReference>
<organism evidence="3 4">
    <name type="scientific">Lupinus albus</name>
    <name type="common">White lupine</name>
    <name type="synonym">Lupinus termis</name>
    <dbReference type="NCBI Taxonomy" id="3870"/>
    <lineage>
        <taxon>Eukaryota</taxon>
        <taxon>Viridiplantae</taxon>
        <taxon>Streptophyta</taxon>
        <taxon>Embryophyta</taxon>
        <taxon>Tracheophyta</taxon>
        <taxon>Spermatophyta</taxon>
        <taxon>Magnoliopsida</taxon>
        <taxon>eudicotyledons</taxon>
        <taxon>Gunneridae</taxon>
        <taxon>Pentapetalae</taxon>
        <taxon>rosids</taxon>
        <taxon>fabids</taxon>
        <taxon>Fabales</taxon>
        <taxon>Fabaceae</taxon>
        <taxon>Papilionoideae</taxon>
        <taxon>50 kb inversion clade</taxon>
        <taxon>genistoids sensu lato</taxon>
        <taxon>core genistoids</taxon>
        <taxon>Genisteae</taxon>
        <taxon>Lupinus</taxon>
    </lineage>
</organism>
<accession>A0A6A4R6T6</accession>
<evidence type="ECO:0000256" key="1">
    <source>
        <dbReference type="ARBA" id="ARBA00004141"/>
    </source>
</evidence>
<evidence type="ECO:0000313" key="4">
    <source>
        <dbReference type="Proteomes" id="UP000447434"/>
    </source>
</evidence>
<dbReference type="InterPro" id="IPR037185">
    <property type="entry name" value="EmrE-like"/>
</dbReference>
<name>A0A6A4R6T6_LUPAL</name>
<evidence type="ECO:0000313" key="3">
    <source>
        <dbReference type="EMBL" id="KAE9621064.1"/>
    </source>
</evidence>
<keyword evidence="2" id="KW-0812">Transmembrane</keyword>
<feature type="transmembrane region" description="Helical" evidence="2">
    <location>
        <begin position="7"/>
        <end position="26"/>
    </location>
</feature>
<gene>
    <name evidence="3" type="ORF">Lalb_Chr01g0009591</name>
</gene>
<keyword evidence="4" id="KW-1185">Reference proteome</keyword>
<keyword evidence="2" id="KW-0472">Membrane</keyword>
<sequence>MEYVFSLTLRGVIVTGICYWLQVCTIEKKGPVFTAMFAPLSLIITATISTLLWKEPLYWGRFTFYSFNFHFQNNDAITYIRENIHPTQIATKLIMFGKRYLIFYI</sequence>
<comment type="subcellular location">
    <subcellularLocation>
        <location evidence="1">Membrane</location>
        <topology evidence="1">Multi-pass membrane protein</topology>
    </subcellularLocation>
</comment>
<keyword evidence="2" id="KW-1133">Transmembrane helix</keyword>
<dbReference type="Proteomes" id="UP000447434">
    <property type="component" value="Chromosome 1"/>
</dbReference>
<evidence type="ECO:0000256" key="2">
    <source>
        <dbReference type="SAM" id="Phobius"/>
    </source>
</evidence>
<dbReference type="SUPFAM" id="SSF103481">
    <property type="entry name" value="Multidrug resistance efflux transporter EmrE"/>
    <property type="match status" value="1"/>
</dbReference>
<proteinExistence type="predicted"/>
<dbReference type="OrthoDB" id="1728340at2759"/>
<comment type="caution">
    <text evidence="3">The sequence shown here is derived from an EMBL/GenBank/DDBJ whole genome shotgun (WGS) entry which is preliminary data.</text>
</comment>
<dbReference type="AlphaFoldDB" id="A0A6A4R6T6"/>
<reference evidence="4" key="1">
    <citation type="journal article" date="2020" name="Nat. Commun.">
        <title>Genome sequence of the cluster root forming white lupin.</title>
        <authorList>
            <person name="Hufnagel B."/>
            <person name="Marques A."/>
            <person name="Soriano A."/>
            <person name="Marques L."/>
            <person name="Divol F."/>
            <person name="Doumas P."/>
            <person name="Sallet E."/>
            <person name="Mancinotti D."/>
            <person name="Carrere S."/>
            <person name="Marande W."/>
            <person name="Arribat S."/>
            <person name="Keller J."/>
            <person name="Huneau C."/>
            <person name="Blein T."/>
            <person name="Aime D."/>
            <person name="Laguerre M."/>
            <person name="Taylor J."/>
            <person name="Schubert V."/>
            <person name="Nelson M."/>
            <person name="Geu-Flores F."/>
            <person name="Crespi M."/>
            <person name="Gallardo-Guerrero K."/>
            <person name="Delaux P.-M."/>
            <person name="Salse J."/>
            <person name="Berges H."/>
            <person name="Guyot R."/>
            <person name="Gouzy J."/>
            <person name="Peret B."/>
        </authorList>
    </citation>
    <scope>NUCLEOTIDE SEQUENCE [LARGE SCALE GENOMIC DNA]</scope>
    <source>
        <strain evidence="4">cv. Amiga</strain>
    </source>
</reference>